<proteinExistence type="predicted"/>
<evidence type="ECO:0000313" key="2">
    <source>
        <dbReference type="Ensembl" id="ENSCSRP00000001334.1"/>
    </source>
</evidence>
<dbReference type="FunFam" id="1.10.720.40:FF:000001">
    <property type="entry name" value="LEM domain containing 2, isoform CRA_a"/>
    <property type="match status" value="1"/>
</dbReference>
<dbReference type="GO" id="GO:0030514">
    <property type="term" value="P:negative regulation of BMP signaling pathway"/>
    <property type="evidence" value="ECO:0007669"/>
    <property type="project" value="TreeGrafter"/>
</dbReference>
<protein>
    <recommendedName>
        <fullName evidence="1">LEM domain-containing protein</fullName>
    </recommendedName>
</protein>
<dbReference type="GO" id="GO:0031490">
    <property type="term" value="F:chromatin DNA binding"/>
    <property type="evidence" value="ECO:0007669"/>
    <property type="project" value="TreeGrafter"/>
</dbReference>
<organism evidence="2 3">
    <name type="scientific">Chelydra serpentina</name>
    <name type="common">Snapping turtle</name>
    <name type="synonym">Testudo serpentina</name>
    <dbReference type="NCBI Taxonomy" id="8475"/>
    <lineage>
        <taxon>Eukaryota</taxon>
        <taxon>Metazoa</taxon>
        <taxon>Chordata</taxon>
        <taxon>Craniata</taxon>
        <taxon>Vertebrata</taxon>
        <taxon>Euteleostomi</taxon>
        <taxon>Archelosauria</taxon>
        <taxon>Testudinata</taxon>
        <taxon>Testudines</taxon>
        <taxon>Cryptodira</taxon>
        <taxon>Durocryptodira</taxon>
        <taxon>Americhelydia</taxon>
        <taxon>Chelydroidea</taxon>
        <taxon>Chelydridae</taxon>
        <taxon>Chelydra</taxon>
    </lineage>
</organism>
<reference evidence="2" key="2">
    <citation type="submission" date="2025-09" db="UniProtKB">
        <authorList>
            <consortium name="Ensembl"/>
        </authorList>
    </citation>
    <scope>IDENTIFICATION</scope>
</reference>
<dbReference type="GO" id="GO:0006998">
    <property type="term" value="P:nuclear envelope organization"/>
    <property type="evidence" value="ECO:0007669"/>
    <property type="project" value="TreeGrafter"/>
</dbReference>
<dbReference type="SUPFAM" id="SSF63451">
    <property type="entry name" value="LEM domain"/>
    <property type="match status" value="1"/>
</dbReference>
<keyword evidence="3" id="KW-1185">Reference proteome</keyword>
<dbReference type="Pfam" id="PF03020">
    <property type="entry name" value="LEM"/>
    <property type="match status" value="1"/>
</dbReference>
<dbReference type="PANTHER" id="PTHR13428:SF10">
    <property type="entry name" value="INNER NUCLEAR MEMBRANE PROTEIN MAN1"/>
    <property type="match status" value="1"/>
</dbReference>
<dbReference type="Ensembl" id="ENSCSRT00000001374.1">
    <property type="protein sequence ID" value="ENSCSRP00000001334.1"/>
    <property type="gene ID" value="ENSCSRG00000001078.1"/>
</dbReference>
<dbReference type="SMART" id="SM00540">
    <property type="entry name" value="LEM"/>
    <property type="match status" value="1"/>
</dbReference>
<name>A0A8C3RPC2_CHESE</name>
<dbReference type="Gene3D" id="1.10.720.40">
    <property type="match status" value="1"/>
</dbReference>
<dbReference type="Proteomes" id="UP000694403">
    <property type="component" value="Unplaced"/>
</dbReference>
<evidence type="ECO:0000259" key="1">
    <source>
        <dbReference type="PROSITE" id="PS50954"/>
    </source>
</evidence>
<dbReference type="InterPro" id="IPR011015">
    <property type="entry name" value="LEM/LEM-like_dom_sf"/>
</dbReference>
<dbReference type="PANTHER" id="PTHR13428">
    <property type="entry name" value="INNER NUCLEAR MEMBRANE PROTEIN MAN1 LEM DOMAIN CONTAINING PROTEIN"/>
    <property type="match status" value="1"/>
</dbReference>
<dbReference type="AlphaFoldDB" id="A0A8C3RPC2"/>
<evidence type="ECO:0000313" key="3">
    <source>
        <dbReference type="Proteomes" id="UP000694403"/>
    </source>
</evidence>
<dbReference type="InterPro" id="IPR003887">
    <property type="entry name" value="LEM_dom"/>
</dbReference>
<dbReference type="InterPro" id="IPR052277">
    <property type="entry name" value="INM_ESCRT-Associated"/>
</dbReference>
<sequence>MAAAAQLTDEELFSELRRFGFSPGPVTESTRPVYLKKLKKLREDERAGHNPGLHDNIFTNEVILQKVGFFC</sequence>
<feature type="domain" description="LEM" evidence="1">
    <location>
        <begin position="1"/>
        <end position="45"/>
    </location>
</feature>
<accession>A0A8C3RPC2</accession>
<dbReference type="PROSITE" id="PS50954">
    <property type="entry name" value="LEM"/>
    <property type="match status" value="1"/>
</dbReference>
<reference evidence="2" key="1">
    <citation type="submission" date="2025-08" db="UniProtKB">
        <authorList>
            <consortium name="Ensembl"/>
        </authorList>
    </citation>
    <scope>IDENTIFICATION</scope>
</reference>